<reference evidence="1" key="1">
    <citation type="submission" date="2018-05" db="EMBL/GenBank/DDBJ databases">
        <authorList>
            <person name="Lanie J.A."/>
            <person name="Ng W.-L."/>
            <person name="Kazmierczak K.M."/>
            <person name="Andrzejewski T.M."/>
            <person name="Davidsen T.M."/>
            <person name="Wayne K.J."/>
            <person name="Tettelin H."/>
            <person name="Glass J.I."/>
            <person name="Rusch D."/>
            <person name="Podicherti R."/>
            <person name="Tsui H.-C.T."/>
            <person name="Winkler M.E."/>
        </authorList>
    </citation>
    <scope>NUCLEOTIDE SEQUENCE</scope>
</reference>
<dbReference type="PANTHER" id="PTHR28141">
    <property type="entry name" value="2',3'-CYCLIC-NUCLEOTIDE 3'-PHOSPHODIESTERASE"/>
    <property type="match status" value="1"/>
</dbReference>
<dbReference type="PANTHER" id="PTHR28141:SF1">
    <property type="entry name" value="2',3'-CYCLIC-NUCLEOTIDE 3'-PHOSPHODIESTERASE"/>
    <property type="match status" value="1"/>
</dbReference>
<dbReference type="GO" id="GO:0009187">
    <property type="term" value="P:cyclic nucleotide metabolic process"/>
    <property type="evidence" value="ECO:0007669"/>
    <property type="project" value="TreeGrafter"/>
</dbReference>
<dbReference type="InterPro" id="IPR009097">
    <property type="entry name" value="Cyclic_Pdiesterase"/>
</dbReference>
<dbReference type="SUPFAM" id="SSF55144">
    <property type="entry name" value="LigT-like"/>
    <property type="match status" value="1"/>
</dbReference>
<evidence type="ECO:0000313" key="1">
    <source>
        <dbReference type="EMBL" id="SVA79687.1"/>
    </source>
</evidence>
<dbReference type="InterPro" id="IPR012386">
    <property type="entry name" value="Cyclic-nucl_3Pdiesterase"/>
</dbReference>
<gene>
    <name evidence="1" type="ORF">METZ01_LOCUS132541</name>
</gene>
<dbReference type="EMBL" id="UINC01018893">
    <property type="protein sequence ID" value="SVA79687.1"/>
    <property type="molecule type" value="Genomic_DNA"/>
</dbReference>
<evidence type="ECO:0008006" key="2">
    <source>
        <dbReference type="Google" id="ProtNLM"/>
    </source>
</evidence>
<protein>
    <recommendedName>
        <fullName evidence="2">Phosphoesterase HXTX domain-containing protein</fullName>
    </recommendedName>
</protein>
<dbReference type="Gene3D" id="3.90.1140.10">
    <property type="entry name" value="Cyclic phosphodiesterase"/>
    <property type="match status" value="1"/>
</dbReference>
<accession>A0A381YT69</accession>
<name>A0A381YT69_9ZZZZ</name>
<proteinExistence type="predicted"/>
<dbReference type="Pfam" id="PF13563">
    <property type="entry name" value="2_5_RNA_ligase2"/>
    <property type="match status" value="1"/>
</dbReference>
<organism evidence="1">
    <name type="scientific">marine metagenome</name>
    <dbReference type="NCBI Taxonomy" id="408172"/>
    <lineage>
        <taxon>unclassified sequences</taxon>
        <taxon>metagenomes</taxon>
        <taxon>ecological metagenomes</taxon>
    </lineage>
</organism>
<dbReference type="AlphaFoldDB" id="A0A381YT69"/>
<sequence length="160" mass="18644">MLEQDSRSSYRDLIIKLSKKLKTPSFDPHCTLYGRLDLDIDQIRPTVIDLVKTKNQFSTNVKRLKTGKTKWKSLYLALDNKEDLRYLYGACKKQFGSLRKYAFDPHLSIAYGIFDPESIHYATKNIKIPEYLAFSAIAIVKTGENIVDWEIVFQRQFENV</sequence>
<dbReference type="GO" id="GO:0004113">
    <property type="term" value="F:2',3'-cyclic-nucleotide 3'-phosphodiesterase activity"/>
    <property type="evidence" value="ECO:0007669"/>
    <property type="project" value="TreeGrafter"/>
</dbReference>